<keyword evidence="2" id="KW-1185">Reference proteome</keyword>
<dbReference type="AlphaFoldDB" id="A0A9W4U382"/>
<reference evidence="1" key="1">
    <citation type="submission" date="2023-01" db="EMBL/GenBank/DDBJ databases">
        <authorList>
            <person name="Van Ghelder C."/>
            <person name="Rancurel C."/>
        </authorList>
    </citation>
    <scope>NUCLEOTIDE SEQUENCE</scope>
    <source>
        <strain evidence="1">CNCM I-4278</strain>
    </source>
</reference>
<dbReference type="Proteomes" id="UP001152607">
    <property type="component" value="Unassembled WGS sequence"/>
</dbReference>
<gene>
    <name evidence="1" type="ORF">PDIGIT_LOCUS1287</name>
</gene>
<dbReference type="EMBL" id="CAOQHR010000001">
    <property type="protein sequence ID" value="CAI6259461.1"/>
    <property type="molecule type" value="Genomic_DNA"/>
</dbReference>
<accession>A0A9W4U382</accession>
<evidence type="ECO:0000313" key="2">
    <source>
        <dbReference type="Proteomes" id="UP001152607"/>
    </source>
</evidence>
<comment type="caution">
    <text evidence="1">The sequence shown here is derived from an EMBL/GenBank/DDBJ whole genome shotgun (WGS) entry which is preliminary data.</text>
</comment>
<name>A0A9W4U382_9PLEO</name>
<proteinExistence type="predicted"/>
<protein>
    <submittedName>
        <fullName evidence="1">Uncharacterized protein</fullName>
    </submittedName>
</protein>
<organism evidence="1 2">
    <name type="scientific">Periconia digitata</name>
    <dbReference type="NCBI Taxonomy" id="1303443"/>
    <lineage>
        <taxon>Eukaryota</taxon>
        <taxon>Fungi</taxon>
        <taxon>Dikarya</taxon>
        <taxon>Ascomycota</taxon>
        <taxon>Pezizomycotina</taxon>
        <taxon>Dothideomycetes</taxon>
        <taxon>Pleosporomycetidae</taxon>
        <taxon>Pleosporales</taxon>
        <taxon>Massarineae</taxon>
        <taxon>Periconiaceae</taxon>
        <taxon>Periconia</taxon>
    </lineage>
</organism>
<sequence length="102" mass="11636">MSRSSWARGRKLHPAIDRFRIRHPEAARILPPEHEGINCFRLSTPTPLLLETVFLVINRTPYQASNFPTAVNYVQSSTQKTPGVIISNWDPAVEGRLSIWQK</sequence>
<evidence type="ECO:0000313" key="1">
    <source>
        <dbReference type="EMBL" id="CAI6259461.1"/>
    </source>
</evidence>